<reference evidence="2 3" key="1">
    <citation type="submission" date="2020-08" db="EMBL/GenBank/DDBJ databases">
        <title>Genome sequence of Hymenobacter qilianensis JCM 19763T.</title>
        <authorList>
            <person name="Hyun D.-W."/>
            <person name="Bae J.-W."/>
        </authorList>
    </citation>
    <scope>NUCLEOTIDE SEQUENCE [LARGE SCALE GENOMIC DNA]</scope>
    <source>
        <strain evidence="2 3">JCM 19763</strain>
    </source>
</reference>
<dbReference type="Proteomes" id="UP000516093">
    <property type="component" value="Chromosome"/>
</dbReference>
<organism evidence="2 3">
    <name type="scientific">Hymenobacter qilianensis</name>
    <dbReference type="NCBI Taxonomy" id="1385715"/>
    <lineage>
        <taxon>Bacteria</taxon>
        <taxon>Pseudomonadati</taxon>
        <taxon>Bacteroidota</taxon>
        <taxon>Cytophagia</taxon>
        <taxon>Cytophagales</taxon>
        <taxon>Hymenobacteraceae</taxon>
        <taxon>Hymenobacter</taxon>
    </lineage>
</organism>
<keyword evidence="3" id="KW-1185">Reference proteome</keyword>
<evidence type="ECO:0000313" key="3">
    <source>
        <dbReference type="Proteomes" id="UP000516093"/>
    </source>
</evidence>
<gene>
    <name evidence="2" type="ORF">H9L05_03850</name>
</gene>
<evidence type="ECO:0000256" key="1">
    <source>
        <dbReference type="SAM" id="SignalP"/>
    </source>
</evidence>
<accession>A0A7H0GX43</accession>
<sequence>MKRNLLLLLLITALFGSNIHQPLLAQSQVADYTYGGATEEIFISAVATADGGIVAGATTLADVGGDITQPPRGPATGANFDFWIVRLDAQGNKLWDKRYGGTADDRLVKIVVAPMEDSYSVAGPSQMLAWTGRSLYAATMIIGW</sequence>
<dbReference type="KEGG" id="hqi:H9L05_03850"/>
<feature type="signal peptide" evidence="1">
    <location>
        <begin position="1"/>
        <end position="25"/>
    </location>
</feature>
<dbReference type="AlphaFoldDB" id="A0A7H0GX43"/>
<dbReference type="PANTHER" id="PTHR42754:SF1">
    <property type="entry name" value="LIPOPROTEIN"/>
    <property type="match status" value="1"/>
</dbReference>
<dbReference type="PANTHER" id="PTHR42754">
    <property type="entry name" value="ENDOGLUCANASE"/>
    <property type="match status" value="1"/>
</dbReference>
<keyword evidence="1" id="KW-0732">Signal</keyword>
<protein>
    <submittedName>
        <fullName evidence="2">Uncharacterized protein</fullName>
    </submittedName>
</protein>
<evidence type="ECO:0000313" key="2">
    <source>
        <dbReference type="EMBL" id="QNP52859.1"/>
    </source>
</evidence>
<proteinExistence type="predicted"/>
<dbReference type="RefSeq" id="WP_187733097.1">
    <property type="nucleotide sequence ID" value="NZ_CP060784.1"/>
</dbReference>
<feature type="chain" id="PRO_5028809034" evidence="1">
    <location>
        <begin position="26"/>
        <end position="144"/>
    </location>
</feature>
<dbReference type="EMBL" id="CP060784">
    <property type="protein sequence ID" value="QNP52859.1"/>
    <property type="molecule type" value="Genomic_DNA"/>
</dbReference>
<name>A0A7H0GX43_9BACT</name>